<dbReference type="STRING" id="1072389.K1WNH4"/>
<evidence type="ECO:0000256" key="9">
    <source>
        <dbReference type="SAM" id="SignalP"/>
    </source>
</evidence>
<dbReference type="KEGG" id="mbe:MBM_08108"/>
<proteinExistence type="inferred from homology"/>
<gene>
    <name evidence="11" type="ORF">MBM_08108</name>
</gene>
<protein>
    <recommendedName>
        <fullName evidence="3 8">Lactoylglutathione lyase</fullName>
        <ecNumber evidence="3 8">4.4.1.5</ecNumber>
    </recommendedName>
    <alternativeName>
        <fullName evidence="8">Glyoxalase I</fullName>
    </alternativeName>
</protein>
<evidence type="ECO:0000256" key="6">
    <source>
        <dbReference type="ARBA" id="ARBA00023239"/>
    </source>
</evidence>
<dbReference type="PROSITE" id="PS51819">
    <property type="entry name" value="VOC"/>
    <property type="match status" value="2"/>
</dbReference>
<keyword evidence="9" id="KW-0732">Signal</keyword>
<dbReference type="GO" id="GO:0046872">
    <property type="term" value="F:metal ion binding"/>
    <property type="evidence" value="ECO:0007669"/>
    <property type="project" value="UniProtKB-UniRule"/>
</dbReference>
<accession>K1WNH4</accession>
<dbReference type="EC" id="4.4.1.5" evidence="3 8"/>
<evidence type="ECO:0000256" key="1">
    <source>
        <dbReference type="ARBA" id="ARBA00005008"/>
    </source>
</evidence>
<dbReference type="InterPro" id="IPR004360">
    <property type="entry name" value="Glyas_Fos-R_dOase_dom"/>
</dbReference>
<dbReference type="AlphaFoldDB" id="K1WNH4"/>
<evidence type="ECO:0000256" key="7">
    <source>
        <dbReference type="PIRSR" id="PIRSR604361-3"/>
    </source>
</evidence>
<reference evidence="11 12" key="1">
    <citation type="journal article" date="2012" name="BMC Genomics">
        <title>Sequencing the genome of Marssonina brunnea reveals fungus-poplar co-evolution.</title>
        <authorList>
            <person name="Zhu S."/>
            <person name="Cao Y.-Z."/>
            <person name="Jiang C."/>
            <person name="Tan B.-Y."/>
            <person name="Wang Z."/>
            <person name="Feng S."/>
            <person name="Zhang L."/>
            <person name="Su X.-H."/>
            <person name="Brejova B."/>
            <person name="Vinar T."/>
            <person name="Xu M."/>
            <person name="Wang M.-X."/>
            <person name="Zhang S.-G."/>
            <person name="Huang M.-R."/>
            <person name="Wu R."/>
            <person name="Zhou Y."/>
        </authorList>
    </citation>
    <scope>NUCLEOTIDE SEQUENCE [LARGE SCALE GENOMIC DNA]</scope>
    <source>
        <strain evidence="11 12">MB_m1</strain>
    </source>
</reference>
<keyword evidence="12" id="KW-1185">Reference proteome</keyword>
<comment type="cofactor">
    <cofactor evidence="7">
        <name>Zn(2+)</name>
        <dbReference type="ChEBI" id="CHEBI:29105"/>
    </cofactor>
    <text evidence="7">Binds 1 zinc ion per subunit. In the homodimer, two zinc ions are bound between subunits.</text>
</comment>
<dbReference type="PROSITE" id="PS00935">
    <property type="entry name" value="GLYOXALASE_I_2"/>
    <property type="match status" value="1"/>
</dbReference>
<keyword evidence="6 8" id="KW-0456">Lyase</keyword>
<feature type="binding site" evidence="7">
    <location>
        <position position="446"/>
    </location>
    <ligand>
        <name>Zn(2+)</name>
        <dbReference type="ChEBI" id="CHEBI:29105"/>
        <note>ligand shared between dimeric partners</note>
    </ligand>
</feature>
<evidence type="ECO:0000313" key="12">
    <source>
        <dbReference type="Proteomes" id="UP000006753"/>
    </source>
</evidence>
<feature type="domain" description="VOC" evidence="10">
    <location>
        <begin position="167"/>
        <end position="316"/>
    </location>
</feature>
<dbReference type="PROSITE" id="PS00934">
    <property type="entry name" value="GLYOXALASE_I_1"/>
    <property type="match status" value="1"/>
</dbReference>
<dbReference type="InParanoid" id="K1WNH4"/>
<dbReference type="InterPro" id="IPR018146">
    <property type="entry name" value="Glyoxalase_1_CS"/>
</dbReference>
<dbReference type="HOGENOM" id="CLU_557860_0_0_1"/>
<dbReference type="InterPro" id="IPR004361">
    <property type="entry name" value="Glyoxalase_1"/>
</dbReference>
<feature type="chain" id="PRO_5003853039" description="Lactoylglutathione lyase" evidence="9">
    <location>
        <begin position="23"/>
        <end position="489"/>
    </location>
</feature>
<evidence type="ECO:0000256" key="3">
    <source>
        <dbReference type="ARBA" id="ARBA00012081"/>
    </source>
</evidence>
<dbReference type="Gene3D" id="3.10.180.10">
    <property type="entry name" value="2,3-Dihydroxybiphenyl 1,2-Dioxygenase, domain 1"/>
    <property type="match status" value="2"/>
</dbReference>
<name>K1WNH4_MARBU</name>
<dbReference type="PANTHER" id="PTHR10374">
    <property type="entry name" value="LACTOYLGLUTATHIONE LYASE GLYOXALASE I"/>
    <property type="match status" value="1"/>
</dbReference>
<dbReference type="Proteomes" id="UP000006753">
    <property type="component" value="Unassembled WGS sequence"/>
</dbReference>
<evidence type="ECO:0000256" key="8">
    <source>
        <dbReference type="RuleBase" id="RU361179"/>
    </source>
</evidence>
<keyword evidence="4 7" id="KW-0479">Metal-binding</keyword>
<dbReference type="UniPathway" id="UPA00619">
    <property type="reaction ID" value="UER00675"/>
</dbReference>
<dbReference type="GO" id="GO:0004462">
    <property type="term" value="F:lactoylglutathione lyase activity"/>
    <property type="evidence" value="ECO:0007669"/>
    <property type="project" value="UniProtKB-UniRule"/>
</dbReference>
<dbReference type="FunCoup" id="K1WNH4">
    <property type="interactions" value="211"/>
</dbReference>
<evidence type="ECO:0000256" key="4">
    <source>
        <dbReference type="ARBA" id="ARBA00022723"/>
    </source>
</evidence>
<feature type="signal peptide" evidence="9">
    <location>
        <begin position="1"/>
        <end position="22"/>
    </location>
</feature>
<evidence type="ECO:0000256" key="2">
    <source>
        <dbReference type="ARBA" id="ARBA00010363"/>
    </source>
</evidence>
<dbReference type="InterPro" id="IPR029068">
    <property type="entry name" value="Glyas_Bleomycin-R_OHBP_Dase"/>
</dbReference>
<dbReference type="EMBL" id="JH921448">
    <property type="protein sequence ID" value="EKD13907.1"/>
    <property type="molecule type" value="Genomic_DNA"/>
</dbReference>
<comment type="pathway">
    <text evidence="1 8">Secondary metabolite metabolism; methylglyoxal degradation; (R)-lactate from methylglyoxal: step 1/2.</text>
</comment>
<sequence>MLAAAKFITLWLLGLVLKGVAGGERRRRELVAEGNHIYSDASCRGVGCKEVSLSFRIARGAFMGFKLMGLAQAHRSTSDLFFRLPDGHLFTFASRLGYQGRVFCSGSARSASRTNGSRPLSVSQRFKRTVSISIANTSLSGGAKELPSIHVQPSQHHPFFTFHVLNPLYSLLFTENSQNKISAYRHRIRVKDPKESGMKMIRKIEQPEAKFDLYFLGYDSPQAVSHGNHFSDREGLIELTHNYGTEDDPEYKVSTGNSEPHKGFGHTCISVDNIQAACQRIEDAGYKFQKKLTDGRLRSIAFALDPDGYWVEIIGQNPVDKTEAIKTTNLETYRMNHTMIRIKDQEKSLKFYKEVFGMSLLRTSENKDANFNLYFLGYPGEKGVPDSSANGVNPTADREGLLELTWNYGTEKDVDFKYHNGNDQPQGFGHICVSVDDLDAACKRFEELGVNWKKRLTDGRMKSVAFILDPDNYWIEIIQNEKLKSRANW</sequence>
<evidence type="ECO:0000256" key="5">
    <source>
        <dbReference type="ARBA" id="ARBA00022833"/>
    </source>
</evidence>
<organism evidence="11 12">
    <name type="scientific">Marssonina brunnea f. sp. multigermtubi (strain MB_m1)</name>
    <name type="common">Marssonina leaf spot fungus</name>
    <dbReference type="NCBI Taxonomy" id="1072389"/>
    <lineage>
        <taxon>Eukaryota</taxon>
        <taxon>Fungi</taxon>
        <taxon>Dikarya</taxon>
        <taxon>Ascomycota</taxon>
        <taxon>Pezizomycotina</taxon>
        <taxon>Leotiomycetes</taxon>
        <taxon>Helotiales</taxon>
        <taxon>Drepanopezizaceae</taxon>
        <taxon>Drepanopeziza</taxon>
    </lineage>
</organism>
<comment type="catalytic activity">
    <reaction evidence="8">
        <text>(R)-S-lactoylglutathione = methylglyoxal + glutathione</text>
        <dbReference type="Rhea" id="RHEA:19069"/>
        <dbReference type="ChEBI" id="CHEBI:17158"/>
        <dbReference type="ChEBI" id="CHEBI:57474"/>
        <dbReference type="ChEBI" id="CHEBI:57925"/>
        <dbReference type="EC" id="4.4.1.5"/>
    </reaction>
</comment>
<dbReference type="eggNOG" id="KOG2944">
    <property type="taxonomic scope" value="Eukaryota"/>
</dbReference>
<keyword evidence="5 7" id="KW-0862">Zinc</keyword>
<evidence type="ECO:0000313" key="11">
    <source>
        <dbReference type="EMBL" id="EKD13907.1"/>
    </source>
</evidence>
<dbReference type="SUPFAM" id="SSF54593">
    <property type="entry name" value="Glyoxalase/Bleomycin resistance protein/Dihydroxybiphenyl dioxygenase"/>
    <property type="match status" value="2"/>
</dbReference>
<dbReference type="NCBIfam" id="TIGR00068">
    <property type="entry name" value="glyox_I"/>
    <property type="match status" value="2"/>
</dbReference>
<dbReference type="CDD" id="cd07233">
    <property type="entry name" value="GlxI_Zn"/>
    <property type="match status" value="2"/>
</dbReference>
<comment type="similarity">
    <text evidence="2 8">Belongs to the glyoxalase I family.</text>
</comment>
<dbReference type="Pfam" id="PF00903">
    <property type="entry name" value="Glyoxalase"/>
    <property type="match status" value="2"/>
</dbReference>
<dbReference type="PANTHER" id="PTHR10374:SF30">
    <property type="entry name" value="LACTOYLGLUTATHIONE LYASE"/>
    <property type="match status" value="1"/>
</dbReference>
<dbReference type="OMA" id="NERMEGF"/>
<comment type="function">
    <text evidence="8">Catalyzes the conversion of hemimercaptal, formed from methylglyoxal and glutathione, to S-lactoylglutathione.</text>
</comment>
<dbReference type="InterPro" id="IPR037523">
    <property type="entry name" value="VOC_core"/>
</dbReference>
<feature type="domain" description="VOC" evidence="10">
    <location>
        <begin position="334"/>
        <end position="480"/>
    </location>
</feature>
<evidence type="ECO:0000259" key="10">
    <source>
        <dbReference type="PROSITE" id="PS51819"/>
    </source>
</evidence>
<dbReference type="OrthoDB" id="16820at2759"/>